<protein>
    <submittedName>
        <fullName evidence="1">Uncharacterized protein</fullName>
    </submittedName>
</protein>
<proteinExistence type="predicted"/>
<gene>
    <name evidence="1" type="ORF">J2800_003588</name>
</gene>
<keyword evidence="2" id="KW-1185">Reference proteome</keyword>
<comment type="caution">
    <text evidence="1">The sequence shown here is derived from an EMBL/GenBank/DDBJ whole genome shotgun (WGS) entry which is preliminary data.</text>
</comment>
<name>A0ABU1N3C3_9CAUL</name>
<dbReference type="EMBL" id="JAVDRL010000010">
    <property type="protein sequence ID" value="MDR6532828.1"/>
    <property type="molecule type" value="Genomic_DNA"/>
</dbReference>
<evidence type="ECO:0000313" key="1">
    <source>
        <dbReference type="EMBL" id="MDR6532828.1"/>
    </source>
</evidence>
<organism evidence="1 2">
    <name type="scientific">Caulobacter rhizosphaerae</name>
    <dbReference type="NCBI Taxonomy" id="2010972"/>
    <lineage>
        <taxon>Bacteria</taxon>
        <taxon>Pseudomonadati</taxon>
        <taxon>Pseudomonadota</taxon>
        <taxon>Alphaproteobacteria</taxon>
        <taxon>Caulobacterales</taxon>
        <taxon>Caulobacteraceae</taxon>
        <taxon>Caulobacter</taxon>
    </lineage>
</organism>
<evidence type="ECO:0000313" key="2">
    <source>
        <dbReference type="Proteomes" id="UP001262754"/>
    </source>
</evidence>
<reference evidence="1 2" key="1">
    <citation type="submission" date="2023-07" db="EMBL/GenBank/DDBJ databases">
        <title>Sorghum-associated microbial communities from plants grown in Nebraska, USA.</title>
        <authorList>
            <person name="Schachtman D."/>
        </authorList>
    </citation>
    <scope>NUCLEOTIDE SEQUENCE [LARGE SCALE GENOMIC DNA]</scope>
    <source>
        <strain evidence="1 2">DS2154</strain>
    </source>
</reference>
<dbReference type="Proteomes" id="UP001262754">
    <property type="component" value="Unassembled WGS sequence"/>
</dbReference>
<sequence>MAPAAAAAATAAPANPAVFRDQANKVGARNCADLYEALGQGLTRGAAFSVKTETDQAAPDAHLVRGLLGLTYDQPDLKGSAGGVVVAAPGQGGCEGYLVRVAPFQKPCAEVVSLLPAGSTAGQPLLGVWQYQLAGTQGQALMIPSGSTCVVVTLSGMTQRQ</sequence>
<dbReference type="RefSeq" id="WP_310033475.1">
    <property type="nucleotide sequence ID" value="NZ_JAVDRL010000010.1"/>
</dbReference>
<accession>A0ABU1N3C3</accession>